<dbReference type="EMBL" id="JAGPYQ010000001">
    <property type="protein sequence ID" value="MBQ0851854.1"/>
    <property type="molecule type" value="Genomic_DNA"/>
</dbReference>
<accession>A0A940XTX1</accession>
<dbReference type="CDD" id="cd05233">
    <property type="entry name" value="SDR_c"/>
    <property type="match status" value="1"/>
</dbReference>
<evidence type="ECO:0000259" key="3">
    <source>
        <dbReference type="SMART" id="SM00822"/>
    </source>
</evidence>
<dbReference type="PANTHER" id="PTHR43477">
    <property type="entry name" value="DIHYDROANTICAPSIN 7-DEHYDROGENASE"/>
    <property type="match status" value="1"/>
</dbReference>
<keyword evidence="5" id="KW-1185">Reference proteome</keyword>
<dbReference type="Gene3D" id="3.40.50.720">
    <property type="entry name" value="NAD(P)-binding Rossmann-like Domain"/>
    <property type="match status" value="1"/>
</dbReference>
<evidence type="ECO:0000256" key="1">
    <source>
        <dbReference type="ARBA" id="ARBA00006484"/>
    </source>
</evidence>
<gene>
    <name evidence="4" type="ORF">J8N05_27185</name>
</gene>
<dbReference type="GO" id="GO:0016491">
    <property type="term" value="F:oxidoreductase activity"/>
    <property type="evidence" value="ECO:0007669"/>
    <property type="project" value="UniProtKB-KW"/>
</dbReference>
<evidence type="ECO:0000256" key="2">
    <source>
        <dbReference type="ARBA" id="ARBA00023002"/>
    </source>
</evidence>
<dbReference type="Proteomes" id="UP000677413">
    <property type="component" value="Unassembled WGS sequence"/>
</dbReference>
<evidence type="ECO:0000313" key="4">
    <source>
        <dbReference type="EMBL" id="MBQ0851854.1"/>
    </source>
</evidence>
<comment type="similarity">
    <text evidence="1">Belongs to the short-chain dehydrogenases/reductases (SDR) family.</text>
</comment>
<keyword evidence="2" id="KW-0560">Oxidoreductase</keyword>
<organism evidence="4 5">
    <name type="scientific">Streptomyces liliiviolaceus</name>
    <dbReference type="NCBI Taxonomy" id="2823109"/>
    <lineage>
        <taxon>Bacteria</taxon>
        <taxon>Bacillati</taxon>
        <taxon>Actinomycetota</taxon>
        <taxon>Actinomycetes</taxon>
        <taxon>Kitasatosporales</taxon>
        <taxon>Streptomycetaceae</taxon>
        <taxon>Streptomyces</taxon>
    </lineage>
</organism>
<dbReference type="AlphaFoldDB" id="A0A940XTX1"/>
<reference evidence="4 5" key="1">
    <citation type="submission" date="2021-04" db="EMBL/GenBank/DDBJ databases">
        <authorList>
            <person name="Tang X."/>
            <person name="Zhou X."/>
            <person name="Chen X."/>
            <person name="Cernava T."/>
            <person name="Zhang C."/>
        </authorList>
    </citation>
    <scope>NUCLEOTIDE SEQUENCE [LARGE SCALE GENOMIC DNA]</scope>
    <source>
        <strain evidence="4 5">BH-SS-21</strain>
    </source>
</reference>
<dbReference type="InterPro" id="IPR051122">
    <property type="entry name" value="SDR_DHRS6-like"/>
</dbReference>
<proteinExistence type="inferred from homology"/>
<dbReference type="SMART" id="SM00822">
    <property type="entry name" value="PKS_KR"/>
    <property type="match status" value="1"/>
</dbReference>
<sequence length="234" mass="23420">MTNQVLIVGGTAGIGRELAAAYARRGTSVVIAGRDGARAEKVAADIGSDAGAAAVRGIAVDLSRPAEITAALAGIDQVDSVVLAGMQRDSNTIESYDVAGATELAVSKIVGYTTVVHALRTRISPGGSVLLFGGMAKDAPYPGSTTVSAVNAGVVGLVATLAKELAPVRVNAIHPGAVGDSPFWAGKTQFLEVARGRTLTGALPTMEDIVEGSLFLLGNPAADGVNLSLTGGLA</sequence>
<protein>
    <submittedName>
        <fullName evidence="4">SDR family NAD(P)-dependent oxidoreductase</fullName>
    </submittedName>
</protein>
<dbReference type="RefSeq" id="WP_210887110.1">
    <property type="nucleotide sequence ID" value="NZ_JAGPYQ010000001.1"/>
</dbReference>
<dbReference type="InterPro" id="IPR002347">
    <property type="entry name" value="SDR_fam"/>
</dbReference>
<dbReference type="InterPro" id="IPR057326">
    <property type="entry name" value="KR_dom"/>
</dbReference>
<dbReference type="PANTHER" id="PTHR43477:SF1">
    <property type="entry name" value="DIHYDROANTICAPSIN 7-DEHYDROGENASE"/>
    <property type="match status" value="1"/>
</dbReference>
<name>A0A940XTX1_9ACTN</name>
<evidence type="ECO:0000313" key="5">
    <source>
        <dbReference type="Proteomes" id="UP000677413"/>
    </source>
</evidence>
<dbReference type="InterPro" id="IPR036291">
    <property type="entry name" value="NAD(P)-bd_dom_sf"/>
</dbReference>
<dbReference type="PRINTS" id="PR00081">
    <property type="entry name" value="GDHRDH"/>
</dbReference>
<dbReference type="Pfam" id="PF00106">
    <property type="entry name" value="adh_short"/>
    <property type="match status" value="1"/>
</dbReference>
<comment type="caution">
    <text evidence="4">The sequence shown here is derived from an EMBL/GenBank/DDBJ whole genome shotgun (WGS) entry which is preliminary data.</text>
</comment>
<feature type="domain" description="Ketoreductase" evidence="3">
    <location>
        <begin position="3"/>
        <end position="181"/>
    </location>
</feature>
<dbReference type="SUPFAM" id="SSF51735">
    <property type="entry name" value="NAD(P)-binding Rossmann-fold domains"/>
    <property type="match status" value="1"/>
</dbReference>